<evidence type="ECO:0008006" key="3">
    <source>
        <dbReference type="Google" id="ProtNLM"/>
    </source>
</evidence>
<comment type="caution">
    <text evidence="1">The sequence shown here is derived from an EMBL/GenBank/DDBJ whole genome shotgun (WGS) entry which is preliminary data.</text>
</comment>
<gene>
    <name evidence="1" type="ORF">GCM10023195_55680</name>
</gene>
<dbReference type="EMBL" id="BAABHJ010000022">
    <property type="protein sequence ID" value="GAA4612918.1"/>
    <property type="molecule type" value="Genomic_DNA"/>
</dbReference>
<name>A0ABP8TS82_9ACTN</name>
<keyword evidence="2" id="KW-1185">Reference proteome</keyword>
<dbReference type="Proteomes" id="UP001500212">
    <property type="component" value="Unassembled WGS sequence"/>
</dbReference>
<proteinExistence type="predicted"/>
<accession>A0ABP8TS82</accession>
<sequence length="80" mass="8656">MAEIPRAASQYQRTAEAPVPVNQYRAMLSSCWATLTLPPASGRVSEKATSASLGLERVLSRLVEPEAVSSVMRHSPVCRT</sequence>
<evidence type="ECO:0000313" key="2">
    <source>
        <dbReference type="Proteomes" id="UP001500212"/>
    </source>
</evidence>
<organism evidence="1 2">
    <name type="scientific">Actinoallomurus liliacearum</name>
    <dbReference type="NCBI Taxonomy" id="1080073"/>
    <lineage>
        <taxon>Bacteria</taxon>
        <taxon>Bacillati</taxon>
        <taxon>Actinomycetota</taxon>
        <taxon>Actinomycetes</taxon>
        <taxon>Streptosporangiales</taxon>
        <taxon>Thermomonosporaceae</taxon>
        <taxon>Actinoallomurus</taxon>
    </lineage>
</organism>
<protein>
    <recommendedName>
        <fullName evidence="3">DUF5753 domain-containing protein</fullName>
    </recommendedName>
</protein>
<reference evidence="2" key="1">
    <citation type="journal article" date="2019" name="Int. J. Syst. Evol. Microbiol.">
        <title>The Global Catalogue of Microorganisms (GCM) 10K type strain sequencing project: providing services to taxonomists for standard genome sequencing and annotation.</title>
        <authorList>
            <consortium name="The Broad Institute Genomics Platform"/>
            <consortium name="The Broad Institute Genome Sequencing Center for Infectious Disease"/>
            <person name="Wu L."/>
            <person name="Ma J."/>
        </authorList>
    </citation>
    <scope>NUCLEOTIDE SEQUENCE [LARGE SCALE GENOMIC DNA]</scope>
    <source>
        <strain evidence="2">JCM 17938</strain>
    </source>
</reference>
<evidence type="ECO:0000313" key="1">
    <source>
        <dbReference type="EMBL" id="GAA4612918.1"/>
    </source>
</evidence>